<dbReference type="Pfam" id="PF18735">
    <property type="entry name" value="HEPN_RiboL-PSP"/>
    <property type="match status" value="1"/>
</dbReference>
<protein>
    <submittedName>
        <fullName evidence="2">HEPN domain-containing protein</fullName>
    </submittedName>
</protein>
<evidence type="ECO:0000259" key="1">
    <source>
        <dbReference type="Pfam" id="PF18735"/>
    </source>
</evidence>
<sequence>MAFTAIEAANSCITRSRNLLLASKKSENIDVRDDLVRSALVMAIGAMDSYMHWMVFQEITAVSKNAKLPKALAKLDIPFSDVAALADAMIEGRRAGKETRPWNALKNTAQKQLLYKTFQSFDQVQMAMSMAGVVDGWAKAAKVLNVGVADIKERLNPLVHRRNQIAHEGDILRSSRPRQLKFNDLNPDQVSLDVDWIASVIAAIESIR</sequence>
<organism evidence="2 3">
    <name type="scientific">Pseudomonas juntendi</name>
    <dbReference type="NCBI Taxonomy" id="2666183"/>
    <lineage>
        <taxon>Bacteria</taxon>
        <taxon>Pseudomonadati</taxon>
        <taxon>Pseudomonadota</taxon>
        <taxon>Gammaproteobacteria</taxon>
        <taxon>Pseudomonadales</taxon>
        <taxon>Pseudomonadaceae</taxon>
        <taxon>Pseudomonas</taxon>
    </lineage>
</organism>
<dbReference type="RefSeq" id="WP_064314537.1">
    <property type="nucleotide sequence ID" value="NZ_BLJG01000052.1"/>
</dbReference>
<gene>
    <name evidence="2" type="ORF">N5C70_18105</name>
</gene>
<reference evidence="2 3" key="1">
    <citation type="submission" date="2022-09" db="EMBL/GenBank/DDBJ databases">
        <title>Intensive care unit water sources are persistently colonized with multi-drug resistant bacteria and are the site of extensive horizontal gene transfer of antibiotic resistance genes.</title>
        <authorList>
            <person name="Diorio-Toth L."/>
        </authorList>
    </citation>
    <scope>NUCLEOTIDE SEQUENCE [LARGE SCALE GENOMIC DNA]</scope>
    <source>
        <strain evidence="2 3">GD03901</strain>
    </source>
</reference>
<proteinExistence type="predicted"/>
<comment type="caution">
    <text evidence="2">The sequence shown here is derived from an EMBL/GenBank/DDBJ whole genome shotgun (WGS) entry which is preliminary data.</text>
</comment>
<evidence type="ECO:0000313" key="2">
    <source>
        <dbReference type="EMBL" id="MDH0758606.1"/>
    </source>
</evidence>
<dbReference type="AlphaFoldDB" id="A0ABD4YGH4"/>
<dbReference type="InterPro" id="IPR041519">
    <property type="entry name" value="HEPN_RiboL-PSP"/>
</dbReference>
<feature type="domain" description="RiboL-PSP-HEPN" evidence="1">
    <location>
        <begin position="24"/>
        <end position="206"/>
    </location>
</feature>
<accession>A0ABD4YGH4</accession>
<dbReference type="Proteomes" id="UP001160152">
    <property type="component" value="Unassembled WGS sequence"/>
</dbReference>
<evidence type="ECO:0000313" key="3">
    <source>
        <dbReference type="Proteomes" id="UP001160152"/>
    </source>
</evidence>
<name>A0ABD4YGH4_9PSED</name>
<dbReference type="EMBL" id="JAOCBV010000001">
    <property type="protein sequence ID" value="MDH0758606.1"/>
    <property type="molecule type" value="Genomic_DNA"/>
</dbReference>